<reference evidence="2" key="1">
    <citation type="submission" date="2019-11" db="EMBL/GenBank/DDBJ databases">
        <authorList>
            <person name="Li J."/>
        </authorList>
    </citation>
    <scope>NUCLEOTIDE SEQUENCE</scope>
    <source>
        <strain evidence="2">B6B</strain>
    </source>
</reference>
<proteinExistence type="predicted"/>
<dbReference type="InterPro" id="IPR029063">
    <property type="entry name" value="SAM-dependent_MTases_sf"/>
</dbReference>
<organism evidence="2 3">
    <name type="scientific">Aquibacillus halophilus</name>
    <dbReference type="NCBI Taxonomy" id="930132"/>
    <lineage>
        <taxon>Bacteria</taxon>
        <taxon>Bacillati</taxon>
        <taxon>Bacillota</taxon>
        <taxon>Bacilli</taxon>
        <taxon>Bacillales</taxon>
        <taxon>Bacillaceae</taxon>
        <taxon>Aquibacillus</taxon>
    </lineage>
</organism>
<dbReference type="GO" id="GO:0032259">
    <property type="term" value="P:methylation"/>
    <property type="evidence" value="ECO:0007669"/>
    <property type="project" value="UniProtKB-KW"/>
</dbReference>
<dbReference type="SUPFAM" id="SSF53335">
    <property type="entry name" value="S-adenosyl-L-methionine-dependent methyltransferases"/>
    <property type="match status" value="1"/>
</dbReference>
<dbReference type="OrthoDB" id="9760689at2"/>
<dbReference type="CDD" id="cd02440">
    <property type="entry name" value="AdoMet_MTases"/>
    <property type="match status" value="1"/>
</dbReference>
<dbReference type="AlphaFoldDB" id="A0A6A8DH63"/>
<comment type="caution">
    <text evidence="2">The sequence shown here is derived from an EMBL/GenBank/DDBJ whole genome shotgun (WGS) entry which is preliminary data.</text>
</comment>
<dbReference type="Proteomes" id="UP000799092">
    <property type="component" value="Unassembled WGS sequence"/>
</dbReference>
<dbReference type="EMBL" id="WJNG01000012">
    <property type="protein sequence ID" value="MRH43836.1"/>
    <property type="molecule type" value="Genomic_DNA"/>
</dbReference>
<dbReference type="InterPro" id="IPR013216">
    <property type="entry name" value="Methyltransf_11"/>
</dbReference>
<evidence type="ECO:0000259" key="1">
    <source>
        <dbReference type="Pfam" id="PF08241"/>
    </source>
</evidence>
<keyword evidence="2" id="KW-0489">Methyltransferase</keyword>
<gene>
    <name evidence="2" type="ORF">GH741_14430</name>
</gene>
<name>A0A6A8DH63_9BACI</name>
<dbReference type="RefSeq" id="WP_153737465.1">
    <property type="nucleotide sequence ID" value="NZ_WJNG01000012.1"/>
</dbReference>
<dbReference type="Gene3D" id="3.40.50.150">
    <property type="entry name" value="Vaccinia Virus protein VP39"/>
    <property type="match status" value="1"/>
</dbReference>
<evidence type="ECO:0000313" key="3">
    <source>
        <dbReference type="Proteomes" id="UP000799092"/>
    </source>
</evidence>
<dbReference type="PANTHER" id="PTHR43861">
    <property type="entry name" value="TRANS-ACONITATE 2-METHYLTRANSFERASE-RELATED"/>
    <property type="match status" value="1"/>
</dbReference>
<dbReference type="GO" id="GO:0008168">
    <property type="term" value="F:methyltransferase activity"/>
    <property type="evidence" value="ECO:0007669"/>
    <property type="project" value="UniProtKB-KW"/>
</dbReference>
<evidence type="ECO:0000313" key="2">
    <source>
        <dbReference type="EMBL" id="MRH43836.1"/>
    </source>
</evidence>
<keyword evidence="3" id="KW-1185">Reference proteome</keyword>
<protein>
    <submittedName>
        <fullName evidence="2">Methyltransferase domain-containing protein</fullName>
    </submittedName>
</protein>
<accession>A0A6A8DH63</accession>
<keyword evidence="2" id="KW-0808">Transferase</keyword>
<sequence>MNQSQQSSDSWNAKLYDGKHSFVSEYGNDLINFLAPKPNEHILDLGCGTGDISKKLYDHGVNVVGIDKSENMIQRAKSKYPYIKFTVGDATELKYTEEFDAIFSNATLHWVTPPQKALSCIYNSLKDGGRFVAEFGGKGNVLFITNQIKQEMELLGLTYAEERFPWYFPSIGEYSTQMEKEGFEVTFATHFKRPTPLEGENGLRNWINMFGQSMFAGIDEETVSLIITNVEHSLSDTLLEDGVWIADYKRIRVIGVK</sequence>
<feature type="domain" description="Methyltransferase type 11" evidence="1">
    <location>
        <begin position="43"/>
        <end position="132"/>
    </location>
</feature>
<dbReference type="PANTHER" id="PTHR43861:SF1">
    <property type="entry name" value="TRANS-ACONITATE 2-METHYLTRANSFERASE"/>
    <property type="match status" value="1"/>
</dbReference>
<dbReference type="Pfam" id="PF08241">
    <property type="entry name" value="Methyltransf_11"/>
    <property type="match status" value="1"/>
</dbReference>